<organism evidence="1 2">
    <name type="scientific">Pontiella desulfatans</name>
    <dbReference type="NCBI Taxonomy" id="2750659"/>
    <lineage>
        <taxon>Bacteria</taxon>
        <taxon>Pseudomonadati</taxon>
        <taxon>Kiritimatiellota</taxon>
        <taxon>Kiritimatiellia</taxon>
        <taxon>Kiritimatiellales</taxon>
        <taxon>Pontiellaceae</taxon>
        <taxon>Pontiella</taxon>
    </lineage>
</organism>
<name>A0A6C2U152_PONDE</name>
<dbReference type="EMBL" id="CAAHFG010000001">
    <property type="protein sequence ID" value="VGO13106.1"/>
    <property type="molecule type" value="Genomic_DNA"/>
</dbReference>
<reference evidence="1 2" key="1">
    <citation type="submission" date="2019-04" db="EMBL/GenBank/DDBJ databases">
        <authorList>
            <person name="Van Vliet M D."/>
        </authorList>
    </citation>
    <scope>NUCLEOTIDE SEQUENCE [LARGE SCALE GENOMIC DNA]</scope>
    <source>
        <strain evidence="1 2">F1</strain>
    </source>
</reference>
<proteinExistence type="predicted"/>
<evidence type="ECO:0000313" key="2">
    <source>
        <dbReference type="Proteomes" id="UP000366872"/>
    </source>
</evidence>
<gene>
    <name evidence="1" type="ORF">PDESU_01660</name>
</gene>
<keyword evidence="2" id="KW-1185">Reference proteome</keyword>
<sequence>MPYCSGMGNIVFAVDLALGKGDGDDVLVNCLFRACHR</sequence>
<dbReference type="Proteomes" id="UP000366872">
    <property type="component" value="Unassembled WGS sequence"/>
</dbReference>
<evidence type="ECO:0000313" key="1">
    <source>
        <dbReference type="EMBL" id="VGO13106.1"/>
    </source>
</evidence>
<dbReference type="AlphaFoldDB" id="A0A6C2U152"/>
<protein>
    <submittedName>
        <fullName evidence="1">Uncharacterized protein</fullName>
    </submittedName>
</protein>
<accession>A0A6C2U152</accession>